<protein>
    <submittedName>
        <fullName evidence="1">Uncharacterized protein</fullName>
    </submittedName>
</protein>
<reference evidence="1 2" key="1">
    <citation type="journal article" date="2015" name="Genome Biol. Evol.">
        <title>Phylogenomic analyses indicate that early fungi evolved digesting cell walls of algal ancestors of land plants.</title>
        <authorList>
            <person name="Chang Y."/>
            <person name="Wang S."/>
            <person name="Sekimoto S."/>
            <person name="Aerts A.L."/>
            <person name="Choi C."/>
            <person name="Clum A."/>
            <person name="LaButti K.M."/>
            <person name="Lindquist E.A."/>
            <person name="Yee Ngan C."/>
            <person name="Ohm R.A."/>
            <person name="Salamov A.A."/>
            <person name="Grigoriev I.V."/>
            <person name="Spatafora J.W."/>
            <person name="Berbee M.L."/>
        </authorList>
    </citation>
    <scope>NUCLEOTIDE SEQUENCE [LARGE SCALE GENOMIC DNA]</scope>
    <source>
        <strain evidence="1 2">NRRL 1564</strain>
    </source>
</reference>
<organism evidence="1 2">
    <name type="scientific">Coemansia reversa (strain ATCC 12441 / NRRL 1564)</name>
    <dbReference type="NCBI Taxonomy" id="763665"/>
    <lineage>
        <taxon>Eukaryota</taxon>
        <taxon>Fungi</taxon>
        <taxon>Fungi incertae sedis</taxon>
        <taxon>Zoopagomycota</taxon>
        <taxon>Kickxellomycotina</taxon>
        <taxon>Kickxellomycetes</taxon>
        <taxon>Kickxellales</taxon>
        <taxon>Kickxellaceae</taxon>
        <taxon>Coemansia</taxon>
    </lineage>
</organism>
<gene>
    <name evidence="1" type="ORF">COEREDRAFT_10077</name>
</gene>
<evidence type="ECO:0000313" key="2">
    <source>
        <dbReference type="Proteomes" id="UP000242474"/>
    </source>
</evidence>
<dbReference type="OrthoDB" id="286395at2759"/>
<sequence>MSEEPVHVTLVKYDSGLGVSGIMPPEVNSSIEISATPTGGKVVKRAFKDNKPQSIEEGQITGDNILTVLAQVDELKKLPSGSLSNGTDVFGANTVVLVRKGKDIIWAYNPSAGCASGPDSGNQEPQQNLLQINDDHKAKFADIISKIYKAGEANV</sequence>
<proteinExistence type="predicted"/>
<keyword evidence="2" id="KW-1185">Reference proteome</keyword>
<dbReference type="Proteomes" id="UP000242474">
    <property type="component" value="Unassembled WGS sequence"/>
</dbReference>
<dbReference type="AlphaFoldDB" id="A0A2G5B7E2"/>
<name>A0A2G5B7E2_COERN</name>
<accession>A0A2G5B7E2</accession>
<evidence type="ECO:0000313" key="1">
    <source>
        <dbReference type="EMBL" id="PIA14647.1"/>
    </source>
</evidence>
<dbReference type="EMBL" id="KZ303514">
    <property type="protein sequence ID" value="PIA14647.1"/>
    <property type="molecule type" value="Genomic_DNA"/>
</dbReference>